<evidence type="ECO:0000313" key="2">
    <source>
        <dbReference type="Proteomes" id="UP000831701"/>
    </source>
</evidence>
<accession>A0ACB8WJS2</accession>
<feature type="non-terminal residue" evidence="1">
    <location>
        <position position="120"/>
    </location>
</feature>
<dbReference type="Proteomes" id="UP000831701">
    <property type="component" value="Chromosome 9"/>
</dbReference>
<evidence type="ECO:0000313" key="1">
    <source>
        <dbReference type="EMBL" id="KAI3367956.1"/>
    </source>
</evidence>
<organism evidence="1 2">
    <name type="scientific">Scortum barcoo</name>
    <name type="common">barcoo grunter</name>
    <dbReference type="NCBI Taxonomy" id="214431"/>
    <lineage>
        <taxon>Eukaryota</taxon>
        <taxon>Metazoa</taxon>
        <taxon>Chordata</taxon>
        <taxon>Craniata</taxon>
        <taxon>Vertebrata</taxon>
        <taxon>Euteleostomi</taxon>
        <taxon>Actinopterygii</taxon>
        <taxon>Neopterygii</taxon>
        <taxon>Teleostei</taxon>
        <taxon>Neoteleostei</taxon>
        <taxon>Acanthomorphata</taxon>
        <taxon>Eupercaria</taxon>
        <taxon>Centrarchiformes</taxon>
        <taxon>Terapontoidei</taxon>
        <taxon>Terapontidae</taxon>
        <taxon>Scortum</taxon>
    </lineage>
</organism>
<gene>
    <name evidence="1" type="ORF">L3Q82_026781</name>
</gene>
<comment type="caution">
    <text evidence="1">The sequence shown here is derived from an EMBL/GenBank/DDBJ whole genome shotgun (WGS) entry which is preliminary data.</text>
</comment>
<name>A0ACB8WJS2_9TELE</name>
<proteinExistence type="predicted"/>
<dbReference type="EMBL" id="CM041539">
    <property type="protein sequence ID" value="KAI3367956.1"/>
    <property type="molecule type" value="Genomic_DNA"/>
</dbReference>
<protein>
    <submittedName>
        <fullName evidence="1">Uncharacterized protein</fullName>
    </submittedName>
</protein>
<keyword evidence="2" id="KW-1185">Reference proteome</keyword>
<sequence>MSVAVVRQVATCHLSALSKHFSSYFSDVNTDAGAWVRDPFSPAATSGLSLKAEEDLFDVILLPFPTTYLCESSFSTLTAMKTKYRARLHVENLCHPSLQELRNFVVKDKLIPHINSGDLI</sequence>
<reference evidence="1" key="1">
    <citation type="submission" date="2022-04" db="EMBL/GenBank/DDBJ databases">
        <title>Jade perch genome.</title>
        <authorList>
            <person name="Chao B."/>
        </authorList>
    </citation>
    <scope>NUCLEOTIDE SEQUENCE</scope>
    <source>
        <strain evidence="1">CB-2022</strain>
    </source>
</reference>